<reference evidence="8 9" key="1">
    <citation type="submission" date="2022-03" db="EMBL/GenBank/DDBJ databases">
        <authorList>
            <person name="Macdonald S."/>
            <person name="Ahmed S."/>
            <person name="Newling K."/>
        </authorList>
    </citation>
    <scope>NUCLEOTIDE SEQUENCE [LARGE SCALE GENOMIC DNA]</scope>
</reference>
<dbReference type="Proteomes" id="UP001642260">
    <property type="component" value="Unassembled WGS sequence"/>
</dbReference>
<feature type="transmembrane region" description="Helical" evidence="6">
    <location>
        <begin position="484"/>
        <end position="506"/>
    </location>
</feature>
<dbReference type="FunFam" id="2.170.150.80:FF:000002">
    <property type="entry name" value="Nac domain-containing protein 86"/>
    <property type="match status" value="1"/>
</dbReference>
<evidence type="ECO:0000313" key="8">
    <source>
        <dbReference type="EMBL" id="CAH8389473.1"/>
    </source>
</evidence>
<dbReference type="Gene3D" id="2.170.150.80">
    <property type="entry name" value="NAC domain"/>
    <property type="match status" value="1"/>
</dbReference>
<sequence>MGRGGGDSSETTSLAPGFRFHPTDEELVRYYLKRKICNKPFKFDAISVTHVYKSEPWDLPSQSKLKSRDLEWYFFSVLDNKYSNGSKTNRATEKGYWKTTGKDREIRNGARVVVGMKKTLVYHKGRAPRGERSNWVMHEYRLVGDEIVKDGVQKDAYVLCKIFQKSGSGPKNGEQYGAPFVEEEWEEEDAMTFVPNQDLEDQVYVDIHDIVDQKLDVYDAIPIHLGFDQGESSNNVETNYSESRNYIEPGNYVHDNFEGPVDLTEEEQKLIIHDALFQDEENGCGVQEESKENFQSSDSIFDTDASGYNDFSVEEFLNPNSSDGLYLETNDLNNTQEDGFNFEDYLTFFDEDEQNLTFDPSQLMGTEDAIPDQEELFQMAETKEALGGKQVDADATEFEPDYKNSVLKKASHMFGAVPSPSEFAYEFPAKDAAIRLQAGQSSGSVHVSMITISDSKNGNLDLLLSFGLVQENVSGKSGDNLTRVMLIFVCFWVLLLSVSFKVSTLVSSR</sequence>
<dbReference type="PANTHER" id="PTHR31744:SF210">
    <property type="entry name" value="NAC DOMAIN-CONTAINING PROTEIN 86-LIKE"/>
    <property type="match status" value="1"/>
</dbReference>
<keyword evidence="9" id="KW-1185">Reference proteome</keyword>
<evidence type="ECO:0000256" key="6">
    <source>
        <dbReference type="SAM" id="Phobius"/>
    </source>
</evidence>
<keyword evidence="6" id="KW-1133">Transmembrane helix</keyword>
<dbReference type="PANTHER" id="PTHR31744">
    <property type="entry name" value="PROTEIN CUP-SHAPED COTYLEDON 2-RELATED"/>
    <property type="match status" value="1"/>
</dbReference>
<dbReference type="PROSITE" id="PS51005">
    <property type="entry name" value="NAC"/>
    <property type="match status" value="1"/>
</dbReference>
<evidence type="ECO:0000256" key="5">
    <source>
        <dbReference type="ARBA" id="ARBA00023242"/>
    </source>
</evidence>
<dbReference type="InterPro" id="IPR036093">
    <property type="entry name" value="NAC_dom_sf"/>
</dbReference>
<keyword evidence="6" id="KW-0472">Membrane</keyword>
<gene>
    <name evidence="8" type="ORF">ERUC_LOCUS41956</name>
</gene>
<comment type="subcellular location">
    <subcellularLocation>
        <location evidence="1">Nucleus</location>
    </subcellularLocation>
</comment>
<dbReference type="AlphaFoldDB" id="A0ABC8M1J8"/>
<keyword evidence="5" id="KW-0539">Nucleus</keyword>
<organism evidence="8 9">
    <name type="scientific">Eruca vesicaria subsp. sativa</name>
    <name type="common">Garden rocket</name>
    <name type="synonym">Eruca sativa</name>
    <dbReference type="NCBI Taxonomy" id="29727"/>
    <lineage>
        <taxon>Eukaryota</taxon>
        <taxon>Viridiplantae</taxon>
        <taxon>Streptophyta</taxon>
        <taxon>Embryophyta</taxon>
        <taxon>Tracheophyta</taxon>
        <taxon>Spermatophyta</taxon>
        <taxon>Magnoliopsida</taxon>
        <taxon>eudicotyledons</taxon>
        <taxon>Gunneridae</taxon>
        <taxon>Pentapetalae</taxon>
        <taxon>rosids</taxon>
        <taxon>malvids</taxon>
        <taxon>Brassicales</taxon>
        <taxon>Brassicaceae</taxon>
        <taxon>Brassiceae</taxon>
        <taxon>Eruca</taxon>
    </lineage>
</organism>
<protein>
    <recommendedName>
        <fullName evidence="7">NAC domain-containing protein</fullName>
    </recommendedName>
</protein>
<keyword evidence="4" id="KW-0804">Transcription</keyword>
<dbReference type="GO" id="GO:0005634">
    <property type="term" value="C:nucleus"/>
    <property type="evidence" value="ECO:0007669"/>
    <property type="project" value="UniProtKB-SubCell"/>
</dbReference>
<accession>A0ABC8M1J8</accession>
<dbReference type="GO" id="GO:0003677">
    <property type="term" value="F:DNA binding"/>
    <property type="evidence" value="ECO:0007669"/>
    <property type="project" value="UniProtKB-KW"/>
</dbReference>
<dbReference type="InterPro" id="IPR003441">
    <property type="entry name" value="NAC-dom"/>
</dbReference>
<feature type="domain" description="NAC" evidence="7">
    <location>
        <begin position="14"/>
        <end position="165"/>
    </location>
</feature>
<evidence type="ECO:0000256" key="2">
    <source>
        <dbReference type="ARBA" id="ARBA00023015"/>
    </source>
</evidence>
<evidence type="ECO:0000256" key="3">
    <source>
        <dbReference type="ARBA" id="ARBA00023125"/>
    </source>
</evidence>
<proteinExistence type="predicted"/>
<keyword evidence="6" id="KW-0812">Transmembrane</keyword>
<keyword evidence="2" id="KW-0805">Transcription regulation</keyword>
<comment type="caution">
    <text evidence="8">The sequence shown here is derived from an EMBL/GenBank/DDBJ whole genome shotgun (WGS) entry which is preliminary data.</text>
</comment>
<evidence type="ECO:0000256" key="4">
    <source>
        <dbReference type="ARBA" id="ARBA00023163"/>
    </source>
</evidence>
<name>A0ABC8M1J8_ERUVS</name>
<evidence type="ECO:0000256" key="1">
    <source>
        <dbReference type="ARBA" id="ARBA00004123"/>
    </source>
</evidence>
<evidence type="ECO:0000259" key="7">
    <source>
        <dbReference type="PROSITE" id="PS51005"/>
    </source>
</evidence>
<keyword evidence="3" id="KW-0238">DNA-binding</keyword>
<dbReference type="EMBL" id="CAKOAT010837376">
    <property type="protein sequence ID" value="CAH8389473.1"/>
    <property type="molecule type" value="Genomic_DNA"/>
</dbReference>
<evidence type="ECO:0000313" key="9">
    <source>
        <dbReference type="Proteomes" id="UP001642260"/>
    </source>
</evidence>
<dbReference type="Pfam" id="PF02365">
    <property type="entry name" value="NAM"/>
    <property type="match status" value="1"/>
</dbReference>
<dbReference type="SUPFAM" id="SSF101941">
    <property type="entry name" value="NAC domain"/>
    <property type="match status" value="1"/>
</dbReference>